<sequence length="261" mass="29718">MPLKDSFATQRQAPLSLLNAIRKVIGLCEVVLLDLACGVDAQRLDAVLWEYKPDLIGITTMTYNYASTIRLIETIKTRRPQAKIVVGGINIKHLGEEVFRTTLADYIVFWRWRRRLGGVHSQRAVCRWPSRNSLPQRQGDPYDPAREGYQRYPALHVQRDRQLSGYFLPASHPERMCLPVCVLLHVPKPHAIPVGRCYLSRTELPVPERNPQYLHLQRYVQPRFTLGEVFPAADPRGLRGTTSKSSSTCGLMPLTTNWSSC</sequence>
<evidence type="ECO:0000313" key="3">
    <source>
        <dbReference type="Proteomes" id="UP000760480"/>
    </source>
</evidence>
<name>A0ABX1TKS4_9GAMM</name>
<feature type="domain" description="B12-binding" evidence="1">
    <location>
        <begin position="1"/>
        <end position="136"/>
    </location>
</feature>
<organism evidence="2 3">
    <name type="scientific">Candidatus Competibacter phosphatis</name>
    <dbReference type="NCBI Taxonomy" id="221280"/>
    <lineage>
        <taxon>Bacteria</taxon>
        <taxon>Pseudomonadati</taxon>
        <taxon>Pseudomonadota</taxon>
        <taxon>Gammaproteobacteria</taxon>
        <taxon>Candidatus Competibacteraceae</taxon>
        <taxon>Candidatus Competibacter</taxon>
    </lineage>
</organism>
<dbReference type="PROSITE" id="PS51332">
    <property type="entry name" value="B12_BINDING"/>
    <property type="match status" value="1"/>
</dbReference>
<evidence type="ECO:0000259" key="1">
    <source>
        <dbReference type="PROSITE" id="PS51332"/>
    </source>
</evidence>
<dbReference type="Gene3D" id="3.40.50.280">
    <property type="entry name" value="Cobalamin-binding domain"/>
    <property type="match status" value="1"/>
</dbReference>
<protein>
    <recommendedName>
        <fullName evidence="1">B12-binding domain-containing protein</fullName>
    </recommendedName>
</protein>
<reference evidence="2 3" key="1">
    <citation type="submission" date="2019-03" db="EMBL/GenBank/DDBJ databases">
        <title>Metabolic reconstructions from genomes of highly enriched 'Candidatus Accumulibacter' and 'Candidatus Competibacter' bioreactor populations.</title>
        <authorList>
            <person name="Annavajhala M.K."/>
            <person name="Welles L."/>
            <person name="Abbas B."/>
            <person name="Sorokin D."/>
            <person name="Park H."/>
            <person name="Van Loosdrecht M."/>
            <person name="Chandran K."/>
        </authorList>
    </citation>
    <scope>NUCLEOTIDE SEQUENCE [LARGE SCALE GENOMIC DNA]</scope>
    <source>
        <strain evidence="2 3">SBR_G</strain>
    </source>
</reference>
<dbReference type="EMBL" id="SPMZ01000022">
    <property type="protein sequence ID" value="NMQ19174.1"/>
    <property type="molecule type" value="Genomic_DNA"/>
</dbReference>
<accession>A0ABX1TKS4</accession>
<comment type="caution">
    <text evidence="2">The sequence shown here is derived from an EMBL/GenBank/DDBJ whole genome shotgun (WGS) entry which is preliminary data.</text>
</comment>
<keyword evidence="3" id="KW-1185">Reference proteome</keyword>
<evidence type="ECO:0000313" key="2">
    <source>
        <dbReference type="EMBL" id="NMQ19174.1"/>
    </source>
</evidence>
<dbReference type="Proteomes" id="UP000760480">
    <property type="component" value="Unassembled WGS sequence"/>
</dbReference>
<proteinExistence type="predicted"/>
<dbReference type="Pfam" id="PF02310">
    <property type="entry name" value="B12-binding"/>
    <property type="match status" value="1"/>
</dbReference>
<dbReference type="InterPro" id="IPR006158">
    <property type="entry name" value="Cobalamin-bd"/>
</dbReference>
<gene>
    <name evidence="2" type="ORF">E4P82_08160</name>
</gene>